<evidence type="ECO:0000313" key="2">
    <source>
        <dbReference type="Proteomes" id="UP001054945"/>
    </source>
</evidence>
<name>A0AAV4TYT0_CAEEX</name>
<sequence>MRAPGLFIAAQLIQTKGVIGKRKRTRTDSDSDRAGHTTGWFSVSKYKYGCSRKDRFPRIRCCTDTMDRAVAIKAPIENFLFLKEGYENVHCKHHALFFSMPVGKG</sequence>
<organism evidence="1 2">
    <name type="scientific">Caerostris extrusa</name>
    <name type="common">Bark spider</name>
    <name type="synonym">Caerostris bankana</name>
    <dbReference type="NCBI Taxonomy" id="172846"/>
    <lineage>
        <taxon>Eukaryota</taxon>
        <taxon>Metazoa</taxon>
        <taxon>Ecdysozoa</taxon>
        <taxon>Arthropoda</taxon>
        <taxon>Chelicerata</taxon>
        <taxon>Arachnida</taxon>
        <taxon>Araneae</taxon>
        <taxon>Araneomorphae</taxon>
        <taxon>Entelegynae</taxon>
        <taxon>Araneoidea</taxon>
        <taxon>Araneidae</taxon>
        <taxon>Caerostris</taxon>
    </lineage>
</organism>
<dbReference type="Proteomes" id="UP001054945">
    <property type="component" value="Unassembled WGS sequence"/>
</dbReference>
<accession>A0AAV4TYT0</accession>
<comment type="caution">
    <text evidence="1">The sequence shown here is derived from an EMBL/GenBank/DDBJ whole genome shotgun (WGS) entry which is preliminary data.</text>
</comment>
<proteinExistence type="predicted"/>
<dbReference type="AlphaFoldDB" id="A0AAV4TYT0"/>
<protein>
    <submittedName>
        <fullName evidence="1">Uncharacterized protein</fullName>
    </submittedName>
</protein>
<dbReference type="EMBL" id="BPLR01011960">
    <property type="protein sequence ID" value="GIY50300.1"/>
    <property type="molecule type" value="Genomic_DNA"/>
</dbReference>
<gene>
    <name evidence="1" type="ORF">CEXT_687671</name>
</gene>
<keyword evidence="2" id="KW-1185">Reference proteome</keyword>
<evidence type="ECO:0000313" key="1">
    <source>
        <dbReference type="EMBL" id="GIY50300.1"/>
    </source>
</evidence>
<reference evidence="1 2" key="1">
    <citation type="submission" date="2021-06" db="EMBL/GenBank/DDBJ databases">
        <title>Caerostris extrusa draft genome.</title>
        <authorList>
            <person name="Kono N."/>
            <person name="Arakawa K."/>
        </authorList>
    </citation>
    <scope>NUCLEOTIDE SEQUENCE [LARGE SCALE GENOMIC DNA]</scope>
</reference>